<dbReference type="Gene3D" id="3.40.50.2300">
    <property type="match status" value="2"/>
</dbReference>
<dbReference type="EMBL" id="LTBC01000005">
    <property type="protein sequence ID" value="KYH32155.1"/>
    <property type="molecule type" value="Genomic_DNA"/>
</dbReference>
<evidence type="ECO:0000256" key="1">
    <source>
        <dbReference type="ARBA" id="ARBA00004196"/>
    </source>
</evidence>
<evidence type="ECO:0000259" key="5">
    <source>
        <dbReference type="Pfam" id="PF13407"/>
    </source>
</evidence>
<dbReference type="GO" id="GO:0030313">
    <property type="term" value="C:cell envelope"/>
    <property type="evidence" value="ECO:0007669"/>
    <property type="project" value="UniProtKB-SubCell"/>
</dbReference>
<dbReference type="GO" id="GO:0030246">
    <property type="term" value="F:carbohydrate binding"/>
    <property type="evidence" value="ECO:0007669"/>
    <property type="project" value="UniProtKB-ARBA"/>
</dbReference>
<keyword evidence="7" id="KW-1185">Reference proteome</keyword>
<feature type="compositionally biased region" description="Polar residues" evidence="4">
    <location>
        <begin position="29"/>
        <end position="39"/>
    </location>
</feature>
<comment type="similarity">
    <text evidence="2">Belongs to the bacterial solute-binding protein 2 family.</text>
</comment>
<evidence type="ECO:0000313" key="7">
    <source>
        <dbReference type="Proteomes" id="UP000075670"/>
    </source>
</evidence>
<gene>
    <name evidence="6" type="primary">rbsB_1</name>
    <name evidence="6" type="ORF">MOMUL_17300</name>
</gene>
<feature type="compositionally biased region" description="Basic and acidic residues" evidence="4">
    <location>
        <begin position="40"/>
        <end position="55"/>
    </location>
</feature>
<feature type="region of interest" description="Disordered" evidence="4">
    <location>
        <begin position="29"/>
        <end position="90"/>
    </location>
</feature>
<comment type="subcellular location">
    <subcellularLocation>
        <location evidence="1">Cell envelope</location>
    </subcellularLocation>
</comment>
<dbReference type="AlphaFoldDB" id="A0A151AWY2"/>
<keyword evidence="3" id="KW-0732">Signal</keyword>
<evidence type="ECO:0000256" key="3">
    <source>
        <dbReference type="ARBA" id="ARBA00022729"/>
    </source>
</evidence>
<dbReference type="Pfam" id="PF13407">
    <property type="entry name" value="Peripla_BP_4"/>
    <property type="match status" value="1"/>
</dbReference>
<comment type="caution">
    <text evidence="6">The sequence shown here is derived from an EMBL/GenBank/DDBJ whole genome shotgun (WGS) entry which is preliminary data.</text>
</comment>
<dbReference type="Proteomes" id="UP000075670">
    <property type="component" value="Unassembled WGS sequence"/>
</dbReference>
<dbReference type="InterPro" id="IPR028082">
    <property type="entry name" value="Peripla_BP_I"/>
</dbReference>
<dbReference type="RefSeq" id="WP_062284020.1">
    <property type="nucleotide sequence ID" value="NZ_LTBC01000005.1"/>
</dbReference>
<dbReference type="InterPro" id="IPR025997">
    <property type="entry name" value="SBP_2_dom"/>
</dbReference>
<dbReference type="OrthoDB" id="369027at2"/>
<sequence length="406" mass="44412">MGKKITGVLLVVLMAALLLLLFGCGGKQTQPSPGSQTGQGEKKSSNLEESIKAEGKVAQLKSDDGQPLLPPLEKKEVPPRPADPSKLPEDDAMHWYDMEYSGWGVTKVNIPQSPKDGAKGKKVILIVHGDHPWTTAYIRGAKKVADAYGMELKVMSPNWNPDVQAQMVDQAIGARPDMILMIPVDAKMSVQLFRKINQAGIPVIASNTHPESEAMKYVIAWTGPDDWGQFRMLARKFAELMHYEGGYAIIQHNPGGSPFFARTYAPITELKKIAPKMELLDKQAPGFEAEKTMQVVSDWLTRFGNKLKGIILSDDSAQAIGAVEAIKNANRQDIILVAAGNSKVGMDLVKEGKLQAITYQTAEGDGAAAVKAAADWFNGHDVEPVRYLPMHIITKDDVDKFMPAQW</sequence>
<organism evidence="6 7">
    <name type="scientific">Moorella mulderi DSM 14980</name>
    <dbReference type="NCBI Taxonomy" id="1122241"/>
    <lineage>
        <taxon>Bacteria</taxon>
        <taxon>Bacillati</taxon>
        <taxon>Bacillota</taxon>
        <taxon>Clostridia</taxon>
        <taxon>Neomoorellales</taxon>
        <taxon>Neomoorellaceae</taxon>
        <taxon>Neomoorella</taxon>
    </lineage>
</organism>
<reference evidence="6 7" key="1">
    <citation type="submission" date="2016-02" db="EMBL/GenBank/DDBJ databases">
        <title>Genome sequence of Moorella mulderi DSM 14980.</title>
        <authorList>
            <person name="Poehlein A."/>
            <person name="Daniel R."/>
        </authorList>
    </citation>
    <scope>NUCLEOTIDE SEQUENCE [LARGE SCALE GENOMIC DNA]</scope>
    <source>
        <strain evidence="6 7">DSM 14980</strain>
    </source>
</reference>
<evidence type="ECO:0000256" key="4">
    <source>
        <dbReference type="SAM" id="MobiDB-lite"/>
    </source>
</evidence>
<accession>A0A151AWY2</accession>
<evidence type="ECO:0000256" key="2">
    <source>
        <dbReference type="ARBA" id="ARBA00007639"/>
    </source>
</evidence>
<dbReference type="PROSITE" id="PS51257">
    <property type="entry name" value="PROKAR_LIPOPROTEIN"/>
    <property type="match status" value="1"/>
</dbReference>
<dbReference type="CDD" id="cd01536">
    <property type="entry name" value="PBP1_ABC_sugar_binding-like"/>
    <property type="match status" value="1"/>
</dbReference>
<name>A0A151AWY2_9FIRM</name>
<proteinExistence type="inferred from homology"/>
<dbReference type="SUPFAM" id="SSF53822">
    <property type="entry name" value="Periplasmic binding protein-like I"/>
    <property type="match status" value="1"/>
</dbReference>
<feature type="domain" description="Periplasmic binding protein" evidence="5">
    <location>
        <begin position="126"/>
        <end position="379"/>
    </location>
</feature>
<dbReference type="PATRIC" id="fig|1122241.3.peg.1827"/>
<dbReference type="PANTHER" id="PTHR46847:SF1">
    <property type="entry name" value="D-ALLOSE-BINDING PERIPLASMIC PROTEIN-RELATED"/>
    <property type="match status" value="1"/>
</dbReference>
<evidence type="ECO:0000313" key="6">
    <source>
        <dbReference type="EMBL" id="KYH32155.1"/>
    </source>
</evidence>
<protein>
    <submittedName>
        <fullName evidence="6">D-ribose-binding periplasmic protein</fullName>
    </submittedName>
</protein>
<dbReference type="PANTHER" id="PTHR46847">
    <property type="entry name" value="D-ALLOSE-BINDING PERIPLASMIC PROTEIN-RELATED"/>
    <property type="match status" value="1"/>
</dbReference>